<evidence type="ECO:0000313" key="2">
    <source>
        <dbReference type="EMBL" id="KAJ8778201.1"/>
    </source>
</evidence>
<feature type="region of interest" description="Disordered" evidence="1">
    <location>
        <begin position="98"/>
        <end position="121"/>
    </location>
</feature>
<dbReference type="EMBL" id="JAIQCJ010002252">
    <property type="protein sequence ID" value="KAJ8778201.1"/>
    <property type="molecule type" value="Genomic_DNA"/>
</dbReference>
<comment type="caution">
    <text evidence="2">The sequence shown here is derived from an EMBL/GenBank/DDBJ whole genome shotgun (WGS) entry which is preliminary data.</text>
</comment>
<keyword evidence="3" id="KW-1185">Reference proteome</keyword>
<evidence type="ECO:0000256" key="1">
    <source>
        <dbReference type="SAM" id="MobiDB-lite"/>
    </source>
</evidence>
<sequence>MEALPQVQQAKNTGTLITFSLICSKGEVSMPAEASQGDQRLQYKLSSAHNAGISPVQAVEELQETLHTAWESHGGQSGPFLQYQKSVFCLLIAPSDHKGTDTEVGSHRRMPLTTASCSASG</sequence>
<accession>A0AB34GEY6</accession>
<evidence type="ECO:0000313" key="3">
    <source>
        <dbReference type="Proteomes" id="UP001159641"/>
    </source>
</evidence>
<dbReference type="Proteomes" id="UP001159641">
    <property type="component" value="Unassembled WGS sequence"/>
</dbReference>
<protein>
    <submittedName>
        <fullName evidence="2">Uncharacterized protein</fullName>
    </submittedName>
</protein>
<organism evidence="2 3">
    <name type="scientific">Eschrichtius robustus</name>
    <name type="common">California gray whale</name>
    <name type="synonym">Eschrichtius gibbosus</name>
    <dbReference type="NCBI Taxonomy" id="9764"/>
    <lineage>
        <taxon>Eukaryota</taxon>
        <taxon>Metazoa</taxon>
        <taxon>Chordata</taxon>
        <taxon>Craniata</taxon>
        <taxon>Vertebrata</taxon>
        <taxon>Euteleostomi</taxon>
        <taxon>Mammalia</taxon>
        <taxon>Eutheria</taxon>
        <taxon>Laurasiatheria</taxon>
        <taxon>Artiodactyla</taxon>
        <taxon>Whippomorpha</taxon>
        <taxon>Cetacea</taxon>
        <taxon>Mysticeti</taxon>
        <taxon>Eschrichtiidae</taxon>
        <taxon>Eschrichtius</taxon>
    </lineage>
</organism>
<name>A0AB34GEY6_ESCRO</name>
<reference evidence="2 3" key="1">
    <citation type="submission" date="2022-11" db="EMBL/GenBank/DDBJ databases">
        <title>Whole genome sequence of Eschrichtius robustus ER-17-0199.</title>
        <authorList>
            <person name="Bruniche-Olsen A."/>
            <person name="Black A.N."/>
            <person name="Fields C.J."/>
            <person name="Walden K."/>
            <person name="Dewoody J.A."/>
        </authorList>
    </citation>
    <scope>NUCLEOTIDE SEQUENCE [LARGE SCALE GENOMIC DNA]</scope>
    <source>
        <strain evidence="2">ER-17-0199</strain>
        <tissue evidence="2">Blubber</tissue>
    </source>
</reference>
<proteinExistence type="predicted"/>
<gene>
    <name evidence="2" type="ORF">J1605_013819</name>
</gene>
<dbReference type="AlphaFoldDB" id="A0AB34GEY6"/>